<gene>
    <name evidence="1" type="ORF">HMPREF9087_2312</name>
</gene>
<reference evidence="1 2" key="1">
    <citation type="submission" date="2011-01" db="EMBL/GenBank/DDBJ databases">
        <authorList>
            <person name="Muzny D."/>
            <person name="Qin X."/>
            <person name="Deng J."/>
            <person name="Jiang H."/>
            <person name="Liu Y."/>
            <person name="Qu J."/>
            <person name="Song X.-Z."/>
            <person name="Zhang L."/>
            <person name="Thornton R."/>
            <person name="Coyle M."/>
            <person name="Francisco L."/>
            <person name="Jackson L."/>
            <person name="Javaid M."/>
            <person name="Korchina V."/>
            <person name="Kovar C."/>
            <person name="Mata R."/>
            <person name="Mathew T."/>
            <person name="Ngo R."/>
            <person name="Nguyen L."/>
            <person name="Nguyen N."/>
            <person name="Okwuonu G."/>
            <person name="Ongeri F."/>
            <person name="Pham C."/>
            <person name="Simmons D."/>
            <person name="Wilczek-Boney K."/>
            <person name="Hale W."/>
            <person name="Jakkamsetti A."/>
            <person name="Pham P."/>
            <person name="Ruth R."/>
            <person name="San Lucas F."/>
            <person name="Warren J."/>
            <person name="Zhang J."/>
            <person name="Zhao Z."/>
            <person name="Zhou C."/>
            <person name="Zhu D."/>
            <person name="Lee S."/>
            <person name="Bess C."/>
            <person name="Blankenburg K."/>
            <person name="Forbes L."/>
            <person name="Fu Q."/>
            <person name="Gubbala S."/>
            <person name="Hirani K."/>
            <person name="Jayaseelan J.C."/>
            <person name="Lara F."/>
            <person name="Munidasa M."/>
            <person name="Palculict T."/>
            <person name="Patil S."/>
            <person name="Pu L.-L."/>
            <person name="Saada N."/>
            <person name="Tang L."/>
            <person name="Weissenberger G."/>
            <person name="Zhu Y."/>
            <person name="Hemphill L."/>
            <person name="Shang Y."/>
            <person name="Youmans B."/>
            <person name="Ayvaz T."/>
            <person name="Ross M."/>
            <person name="Santibanez J."/>
            <person name="Aqrawi P."/>
            <person name="Gross S."/>
            <person name="Joshi V."/>
            <person name="Fowler G."/>
            <person name="Nazareth L."/>
            <person name="Reid J."/>
            <person name="Worley K."/>
            <person name="Petrosino J."/>
            <person name="Highlander S."/>
            <person name="Gibbs R."/>
        </authorList>
    </citation>
    <scope>NUCLEOTIDE SEQUENCE [LARGE SCALE GENOMIC DNA]</scope>
    <source>
        <strain evidence="1 2">ATCC 12755</strain>
    </source>
</reference>
<organism evidence="1 2">
    <name type="scientific">Enterococcus casseliflavus ATCC 12755</name>
    <dbReference type="NCBI Taxonomy" id="888066"/>
    <lineage>
        <taxon>Bacteria</taxon>
        <taxon>Bacillati</taxon>
        <taxon>Bacillota</taxon>
        <taxon>Bacilli</taxon>
        <taxon>Lactobacillales</taxon>
        <taxon>Enterococcaceae</taxon>
        <taxon>Enterococcus</taxon>
    </lineage>
</organism>
<sequence length="102" mass="11927">MLYSLTHLVITCPWIKRKSIRVNFKFSISVSSYALFVISYLNNGSSLVNLRLHPLRTSSLSHIQNHKSKSPKNLLCTTIKYLYKSIKSNILHYRNTNYYFVV</sequence>
<protein>
    <submittedName>
        <fullName evidence="1">Uncharacterized protein</fullName>
    </submittedName>
</protein>
<dbReference type="EMBL" id="AEWT01000021">
    <property type="protein sequence ID" value="EGC68954.1"/>
    <property type="molecule type" value="Genomic_DNA"/>
</dbReference>
<dbReference type="Proteomes" id="UP000004835">
    <property type="component" value="Unassembled WGS sequence"/>
</dbReference>
<accession>F0ELM0</accession>
<dbReference type="AlphaFoldDB" id="F0ELM0"/>
<name>F0ELM0_ENTCA</name>
<evidence type="ECO:0000313" key="1">
    <source>
        <dbReference type="EMBL" id="EGC68954.1"/>
    </source>
</evidence>
<dbReference type="HOGENOM" id="CLU_2272973_0_0_9"/>
<proteinExistence type="predicted"/>
<comment type="caution">
    <text evidence="1">The sequence shown here is derived from an EMBL/GenBank/DDBJ whole genome shotgun (WGS) entry which is preliminary data.</text>
</comment>
<evidence type="ECO:0000313" key="2">
    <source>
        <dbReference type="Proteomes" id="UP000004835"/>
    </source>
</evidence>